<evidence type="ECO:0000256" key="6">
    <source>
        <dbReference type="ARBA" id="ARBA00023004"/>
    </source>
</evidence>
<dbReference type="InterPro" id="IPR050121">
    <property type="entry name" value="Cytochrome_P450_monoxygenase"/>
</dbReference>
<keyword evidence="6 8" id="KW-0408">Iron</keyword>
<evidence type="ECO:0000256" key="10">
    <source>
        <dbReference type="SAM" id="Phobius"/>
    </source>
</evidence>
<dbReference type="GO" id="GO:0005506">
    <property type="term" value="F:iron ion binding"/>
    <property type="evidence" value="ECO:0007669"/>
    <property type="project" value="InterPro"/>
</dbReference>
<dbReference type="RefSeq" id="XP_062644467.1">
    <property type="nucleotide sequence ID" value="XM_062793607.1"/>
</dbReference>
<dbReference type="PROSITE" id="PS00086">
    <property type="entry name" value="CYTOCHROME_P450"/>
    <property type="match status" value="1"/>
</dbReference>
<dbReference type="InterPro" id="IPR036396">
    <property type="entry name" value="Cyt_P450_sf"/>
</dbReference>
<dbReference type="AlphaFoldDB" id="A0AAN6Z0A5"/>
<dbReference type="InterPro" id="IPR017972">
    <property type="entry name" value="Cyt_P450_CS"/>
</dbReference>
<dbReference type="InterPro" id="IPR002401">
    <property type="entry name" value="Cyt_P450_E_grp-I"/>
</dbReference>
<dbReference type="GO" id="GO:0020037">
    <property type="term" value="F:heme binding"/>
    <property type="evidence" value="ECO:0007669"/>
    <property type="project" value="InterPro"/>
</dbReference>
<dbReference type="Pfam" id="PF00067">
    <property type="entry name" value="p450"/>
    <property type="match status" value="1"/>
</dbReference>
<evidence type="ECO:0000256" key="9">
    <source>
        <dbReference type="RuleBase" id="RU000461"/>
    </source>
</evidence>
<sequence>MGVSQLEHVRLSATLAKLAPAQVAAILGLGLVLYAVGLGVYRLYFSPLAKFPGPKLAALTHWYEVWYDLFANGGGGQFAWKVKEMHDKYGPIVRVNPDEVHIDDPEFWNEVYCASTPSKPMDKSGKFKYRFGIPEATFSTTHAEQHRARRAALAPFFSMQRIRSLNPKISEIVERISYRLSTEYAGTGRVLNVSDMWSSLTIDVTSDLAFSRSVNCSAAPDFKSPLSTGMQNIIWAGHWNAHFKILVDLMNWLPDWLLGTLIPPFKPVLEFRETTRQQIKDILSGKNPKSEYAEHPTIFHDILASNLPPEELTLKRLTDEAISLNGAGMETTKWTLTVATFHILDNPHVQTRLKAELAEAMPDPANILPWVELEKLPYLTGVIQESLRLSYGQVQRIPRVNRLHPWKYKDWLIPPGVAVGMDAFHMHTNSDVFPDPQQFKPERWLGNPRGPGDKHPLTNYLVPFGRGSRVCLGMPLAYMELYVALATIFRRHELELFETDRSDADFVLDIVMPMPKRGSKGVRVTVKR</sequence>
<evidence type="ECO:0000313" key="12">
    <source>
        <dbReference type="Proteomes" id="UP001302602"/>
    </source>
</evidence>
<comment type="cofactor">
    <cofactor evidence="1 8">
        <name>heme</name>
        <dbReference type="ChEBI" id="CHEBI:30413"/>
    </cofactor>
</comment>
<evidence type="ECO:0000256" key="3">
    <source>
        <dbReference type="ARBA" id="ARBA00022617"/>
    </source>
</evidence>
<evidence type="ECO:0000256" key="1">
    <source>
        <dbReference type="ARBA" id="ARBA00001971"/>
    </source>
</evidence>
<dbReference type="InterPro" id="IPR001128">
    <property type="entry name" value="Cyt_P450"/>
</dbReference>
<dbReference type="GeneID" id="87830376"/>
<comment type="caution">
    <text evidence="11">The sequence shown here is derived from an EMBL/GenBank/DDBJ whole genome shotgun (WGS) entry which is preliminary data.</text>
</comment>
<keyword evidence="5 9" id="KW-0560">Oxidoreductase</keyword>
<dbReference type="Gene3D" id="1.10.630.10">
    <property type="entry name" value="Cytochrome P450"/>
    <property type="match status" value="1"/>
</dbReference>
<dbReference type="PRINTS" id="PR00463">
    <property type="entry name" value="EP450I"/>
</dbReference>
<evidence type="ECO:0000313" key="11">
    <source>
        <dbReference type="EMBL" id="KAK4120696.1"/>
    </source>
</evidence>
<keyword evidence="10" id="KW-0812">Transmembrane</keyword>
<keyword evidence="10" id="KW-1133">Transmembrane helix</keyword>
<keyword evidence="4 8" id="KW-0479">Metal-binding</keyword>
<evidence type="ECO:0000256" key="5">
    <source>
        <dbReference type="ARBA" id="ARBA00023002"/>
    </source>
</evidence>
<dbReference type="GO" id="GO:0004497">
    <property type="term" value="F:monooxygenase activity"/>
    <property type="evidence" value="ECO:0007669"/>
    <property type="project" value="UniProtKB-KW"/>
</dbReference>
<evidence type="ECO:0000256" key="8">
    <source>
        <dbReference type="PIRSR" id="PIRSR602401-1"/>
    </source>
</evidence>
<keyword evidence="12" id="KW-1185">Reference proteome</keyword>
<keyword evidence="10" id="KW-0472">Membrane</keyword>
<accession>A0AAN6Z0A5</accession>
<dbReference type="PANTHER" id="PTHR24305:SF157">
    <property type="entry name" value="N-ACETYLTRYPTOPHAN 6-HYDROXYLASE IVOC-RELATED"/>
    <property type="match status" value="1"/>
</dbReference>
<dbReference type="Proteomes" id="UP001302602">
    <property type="component" value="Unassembled WGS sequence"/>
</dbReference>
<protein>
    <submittedName>
        <fullName evidence="11">Cytochrome P450</fullName>
    </submittedName>
</protein>
<dbReference type="CDD" id="cd11062">
    <property type="entry name" value="CYP58-like"/>
    <property type="match status" value="1"/>
</dbReference>
<evidence type="ECO:0000256" key="2">
    <source>
        <dbReference type="ARBA" id="ARBA00010617"/>
    </source>
</evidence>
<keyword evidence="7 9" id="KW-0503">Monooxygenase</keyword>
<dbReference type="PANTHER" id="PTHR24305">
    <property type="entry name" value="CYTOCHROME P450"/>
    <property type="match status" value="1"/>
</dbReference>
<proteinExistence type="inferred from homology"/>
<dbReference type="GO" id="GO:0016705">
    <property type="term" value="F:oxidoreductase activity, acting on paired donors, with incorporation or reduction of molecular oxygen"/>
    <property type="evidence" value="ECO:0007669"/>
    <property type="project" value="InterPro"/>
</dbReference>
<evidence type="ECO:0000256" key="7">
    <source>
        <dbReference type="ARBA" id="ARBA00023033"/>
    </source>
</evidence>
<evidence type="ECO:0000256" key="4">
    <source>
        <dbReference type="ARBA" id="ARBA00022723"/>
    </source>
</evidence>
<organism evidence="11 12">
    <name type="scientific">Parathielavia appendiculata</name>
    <dbReference type="NCBI Taxonomy" id="2587402"/>
    <lineage>
        <taxon>Eukaryota</taxon>
        <taxon>Fungi</taxon>
        <taxon>Dikarya</taxon>
        <taxon>Ascomycota</taxon>
        <taxon>Pezizomycotina</taxon>
        <taxon>Sordariomycetes</taxon>
        <taxon>Sordariomycetidae</taxon>
        <taxon>Sordariales</taxon>
        <taxon>Chaetomiaceae</taxon>
        <taxon>Parathielavia</taxon>
    </lineage>
</organism>
<reference evidence="11" key="2">
    <citation type="submission" date="2023-05" db="EMBL/GenBank/DDBJ databases">
        <authorList>
            <consortium name="Lawrence Berkeley National Laboratory"/>
            <person name="Steindorff A."/>
            <person name="Hensen N."/>
            <person name="Bonometti L."/>
            <person name="Westerberg I."/>
            <person name="Brannstrom I.O."/>
            <person name="Guillou S."/>
            <person name="Cros-Aarteil S."/>
            <person name="Calhoun S."/>
            <person name="Haridas S."/>
            <person name="Kuo A."/>
            <person name="Mondo S."/>
            <person name="Pangilinan J."/>
            <person name="Riley R."/>
            <person name="Labutti K."/>
            <person name="Andreopoulos B."/>
            <person name="Lipzen A."/>
            <person name="Chen C."/>
            <person name="Yanf M."/>
            <person name="Daum C."/>
            <person name="Ng V."/>
            <person name="Clum A."/>
            <person name="Ohm R."/>
            <person name="Martin F."/>
            <person name="Silar P."/>
            <person name="Natvig D."/>
            <person name="Lalanne C."/>
            <person name="Gautier V."/>
            <person name="Ament-Velasquez S.L."/>
            <person name="Kruys A."/>
            <person name="Hutchinson M.I."/>
            <person name="Powell A.J."/>
            <person name="Barry K."/>
            <person name="Miller A.N."/>
            <person name="Grigoriev I.V."/>
            <person name="Debuchy R."/>
            <person name="Gladieux P."/>
            <person name="Thoren M.H."/>
            <person name="Johannesson H."/>
        </authorList>
    </citation>
    <scope>NUCLEOTIDE SEQUENCE</scope>
    <source>
        <strain evidence="11">CBS 731.68</strain>
    </source>
</reference>
<dbReference type="PRINTS" id="PR00385">
    <property type="entry name" value="P450"/>
</dbReference>
<feature type="binding site" description="axial binding residue" evidence="8">
    <location>
        <position position="471"/>
    </location>
    <ligand>
        <name>heme</name>
        <dbReference type="ChEBI" id="CHEBI:30413"/>
    </ligand>
    <ligandPart>
        <name>Fe</name>
        <dbReference type="ChEBI" id="CHEBI:18248"/>
    </ligandPart>
</feature>
<gene>
    <name evidence="11" type="ORF">N657DRAFT_648882</name>
</gene>
<keyword evidence="3 8" id="KW-0349">Heme</keyword>
<dbReference type="EMBL" id="MU853237">
    <property type="protein sequence ID" value="KAK4120696.1"/>
    <property type="molecule type" value="Genomic_DNA"/>
</dbReference>
<feature type="transmembrane region" description="Helical" evidence="10">
    <location>
        <begin position="20"/>
        <end position="41"/>
    </location>
</feature>
<comment type="similarity">
    <text evidence="2 9">Belongs to the cytochrome P450 family.</text>
</comment>
<dbReference type="SUPFAM" id="SSF48264">
    <property type="entry name" value="Cytochrome P450"/>
    <property type="match status" value="1"/>
</dbReference>
<name>A0AAN6Z0A5_9PEZI</name>
<reference evidence="11" key="1">
    <citation type="journal article" date="2023" name="Mol. Phylogenet. Evol.">
        <title>Genome-scale phylogeny and comparative genomics of the fungal order Sordariales.</title>
        <authorList>
            <person name="Hensen N."/>
            <person name="Bonometti L."/>
            <person name="Westerberg I."/>
            <person name="Brannstrom I.O."/>
            <person name="Guillou S."/>
            <person name="Cros-Aarteil S."/>
            <person name="Calhoun S."/>
            <person name="Haridas S."/>
            <person name="Kuo A."/>
            <person name="Mondo S."/>
            <person name="Pangilinan J."/>
            <person name="Riley R."/>
            <person name="LaButti K."/>
            <person name="Andreopoulos B."/>
            <person name="Lipzen A."/>
            <person name="Chen C."/>
            <person name="Yan M."/>
            <person name="Daum C."/>
            <person name="Ng V."/>
            <person name="Clum A."/>
            <person name="Steindorff A."/>
            <person name="Ohm R.A."/>
            <person name="Martin F."/>
            <person name="Silar P."/>
            <person name="Natvig D.O."/>
            <person name="Lalanne C."/>
            <person name="Gautier V."/>
            <person name="Ament-Velasquez S.L."/>
            <person name="Kruys A."/>
            <person name="Hutchinson M.I."/>
            <person name="Powell A.J."/>
            <person name="Barry K."/>
            <person name="Miller A.N."/>
            <person name="Grigoriev I.V."/>
            <person name="Debuchy R."/>
            <person name="Gladieux P."/>
            <person name="Hiltunen Thoren M."/>
            <person name="Johannesson H."/>
        </authorList>
    </citation>
    <scope>NUCLEOTIDE SEQUENCE</scope>
    <source>
        <strain evidence="11">CBS 731.68</strain>
    </source>
</reference>